<dbReference type="EMBL" id="JAXCLX010000001">
    <property type="protein sequence ID" value="MDY0870708.1"/>
    <property type="molecule type" value="Genomic_DNA"/>
</dbReference>
<keyword evidence="3" id="KW-1185">Reference proteome</keyword>
<organism evidence="2 3">
    <name type="scientific">Dongia rigui</name>
    <dbReference type="NCBI Taxonomy" id="940149"/>
    <lineage>
        <taxon>Bacteria</taxon>
        <taxon>Pseudomonadati</taxon>
        <taxon>Pseudomonadota</taxon>
        <taxon>Alphaproteobacteria</taxon>
        <taxon>Rhodospirillales</taxon>
        <taxon>Dongiaceae</taxon>
        <taxon>Dongia</taxon>
    </lineage>
</organism>
<evidence type="ECO:0000313" key="2">
    <source>
        <dbReference type="EMBL" id="MDY0870708.1"/>
    </source>
</evidence>
<comment type="similarity">
    <text evidence="1">Belongs to the short-chain dehydrogenases/reductases (SDR) family.</text>
</comment>
<accession>A0ABU5DVI1</accession>
<dbReference type="PANTHER" id="PTHR42879:SF2">
    <property type="entry name" value="3-OXOACYL-[ACYL-CARRIER-PROTEIN] REDUCTASE FABG"/>
    <property type="match status" value="1"/>
</dbReference>
<dbReference type="Proteomes" id="UP001271769">
    <property type="component" value="Unassembled WGS sequence"/>
</dbReference>
<dbReference type="PRINTS" id="PR00081">
    <property type="entry name" value="GDHRDH"/>
</dbReference>
<dbReference type="PROSITE" id="PS00061">
    <property type="entry name" value="ADH_SHORT"/>
    <property type="match status" value="1"/>
</dbReference>
<dbReference type="PRINTS" id="PR00080">
    <property type="entry name" value="SDRFAMILY"/>
</dbReference>
<dbReference type="InterPro" id="IPR036291">
    <property type="entry name" value="NAD(P)-bd_dom_sf"/>
</dbReference>
<evidence type="ECO:0000256" key="1">
    <source>
        <dbReference type="ARBA" id="ARBA00006484"/>
    </source>
</evidence>
<reference evidence="2 3" key="1">
    <citation type="journal article" date="2013" name="Antonie Van Leeuwenhoek">
        <title>Dongia rigui sp. nov., isolated from freshwater of a large wetland in Korea.</title>
        <authorList>
            <person name="Baik K.S."/>
            <person name="Hwang Y.M."/>
            <person name="Choi J.S."/>
            <person name="Kwon J."/>
            <person name="Seong C.N."/>
        </authorList>
    </citation>
    <scope>NUCLEOTIDE SEQUENCE [LARGE SCALE GENOMIC DNA]</scope>
    <source>
        <strain evidence="2 3">04SU4-P</strain>
    </source>
</reference>
<sequence length="261" mass="27241">MQDRIALVTGAGSPDGIGFATAQALAAAGARVAITSTTKRIEDRLRELGGEAGRHIALVADLTDEKAVGKLLAAVNAQLGKIDILVNNAGMIQTGKRERARLFHEIPTEEWLRTLDINLNTCFLVSRGVVPQMLRRKYGRIVNIASVTGPLVTNPRSAGYSTAKAAMTGLTRALAIEVAERNVTVNAVLPGWIQTGSSSKAEIIAGQHTPAKRPGSPEEVAAAAAFLASAAASYITGQTLVVDGGNAIQEYKGPPGKGRLG</sequence>
<name>A0ABU5DVI1_9PROT</name>
<comment type="caution">
    <text evidence="2">The sequence shown here is derived from an EMBL/GenBank/DDBJ whole genome shotgun (WGS) entry which is preliminary data.</text>
</comment>
<dbReference type="Gene3D" id="3.40.50.720">
    <property type="entry name" value="NAD(P)-binding Rossmann-like Domain"/>
    <property type="match status" value="1"/>
</dbReference>
<dbReference type="Pfam" id="PF13561">
    <property type="entry name" value="adh_short_C2"/>
    <property type="match status" value="1"/>
</dbReference>
<dbReference type="InterPro" id="IPR002347">
    <property type="entry name" value="SDR_fam"/>
</dbReference>
<dbReference type="InterPro" id="IPR050259">
    <property type="entry name" value="SDR"/>
</dbReference>
<proteinExistence type="inferred from homology"/>
<protein>
    <submittedName>
        <fullName evidence="2">SDR family NAD(P)-dependent oxidoreductase</fullName>
    </submittedName>
</protein>
<dbReference type="SUPFAM" id="SSF51735">
    <property type="entry name" value="NAD(P)-binding Rossmann-fold domains"/>
    <property type="match status" value="1"/>
</dbReference>
<evidence type="ECO:0000313" key="3">
    <source>
        <dbReference type="Proteomes" id="UP001271769"/>
    </source>
</evidence>
<dbReference type="RefSeq" id="WP_320499026.1">
    <property type="nucleotide sequence ID" value="NZ_JAXCLX010000001.1"/>
</dbReference>
<dbReference type="InterPro" id="IPR020904">
    <property type="entry name" value="Sc_DH/Rdtase_CS"/>
</dbReference>
<dbReference type="PANTHER" id="PTHR42879">
    <property type="entry name" value="3-OXOACYL-(ACYL-CARRIER-PROTEIN) REDUCTASE"/>
    <property type="match status" value="1"/>
</dbReference>
<gene>
    <name evidence="2" type="ORF">SMD31_02200</name>
</gene>